<keyword evidence="2" id="KW-0862">Zinc</keyword>
<name>A0ABQ1A1A5_9EURO</name>
<dbReference type="Pfam" id="PF00096">
    <property type="entry name" value="zf-C2H2"/>
    <property type="match status" value="2"/>
</dbReference>
<accession>A0ABQ1A1A5</accession>
<keyword evidence="6" id="KW-0539">Nucleus</keyword>
<dbReference type="Pfam" id="PF04082">
    <property type="entry name" value="Fungal_trans"/>
    <property type="match status" value="1"/>
</dbReference>
<dbReference type="SUPFAM" id="SSF57701">
    <property type="entry name" value="Zn2/Cys6 DNA-binding domain"/>
    <property type="match status" value="1"/>
</dbReference>
<dbReference type="InterPro" id="IPR001138">
    <property type="entry name" value="Zn2Cys6_DnaBD"/>
</dbReference>
<keyword evidence="1" id="KW-0479">Metal-binding</keyword>
<keyword evidence="7" id="KW-0863">Zinc-finger</keyword>
<evidence type="ECO:0000259" key="9">
    <source>
        <dbReference type="PROSITE" id="PS50157"/>
    </source>
</evidence>
<dbReference type="PANTHER" id="PTHR47660:SF7">
    <property type="entry name" value="TRANSCRIPTION FACTOR WITH C2H2 AND ZN(2)-CYS(6) DNA BINDING DOMAIN (EUROFUNG)"/>
    <property type="match status" value="1"/>
</dbReference>
<keyword evidence="5" id="KW-0804">Transcription</keyword>
<dbReference type="SUPFAM" id="SSF57667">
    <property type="entry name" value="beta-beta-alpha zinc fingers"/>
    <property type="match status" value="1"/>
</dbReference>
<evidence type="ECO:0000256" key="7">
    <source>
        <dbReference type="PROSITE-ProRule" id="PRU00042"/>
    </source>
</evidence>
<feature type="domain" description="Zn(2)-C6 fungal-type" evidence="8">
    <location>
        <begin position="78"/>
        <end position="107"/>
    </location>
</feature>
<dbReference type="Pfam" id="PF00172">
    <property type="entry name" value="Zn_clus"/>
    <property type="match status" value="1"/>
</dbReference>
<dbReference type="CDD" id="cd12148">
    <property type="entry name" value="fungal_TF_MHR"/>
    <property type="match status" value="1"/>
</dbReference>
<evidence type="ECO:0000313" key="10">
    <source>
        <dbReference type="EMBL" id="GFF71137.1"/>
    </source>
</evidence>
<evidence type="ECO:0000256" key="4">
    <source>
        <dbReference type="ARBA" id="ARBA00023125"/>
    </source>
</evidence>
<protein>
    <submittedName>
        <fullName evidence="10">C2H2 type zinc finger domain protein</fullName>
    </submittedName>
</protein>
<proteinExistence type="predicted"/>
<evidence type="ECO:0000256" key="6">
    <source>
        <dbReference type="ARBA" id="ARBA00023242"/>
    </source>
</evidence>
<dbReference type="PROSITE" id="PS00028">
    <property type="entry name" value="ZINC_FINGER_C2H2_1"/>
    <property type="match status" value="2"/>
</dbReference>
<feature type="domain" description="C2H2-type" evidence="9">
    <location>
        <begin position="42"/>
        <end position="70"/>
    </location>
</feature>
<evidence type="ECO:0000313" key="11">
    <source>
        <dbReference type="Proteomes" id="UP000465266"/>
    </source>
</evidence>
<dbReference type="InterPro" id="IPR007219">
    <property type="entry name" value="XnlR_reg_dom"/>
</dbReference>
<dbReference type="PROSITE" id="PS00463">
    <property type="entry name" value="ZN2_CY6_FUNGAL_1"/>
    <property type="match status" value="1"/>
</dbReference>
<dbReference type="InterPro" id="IPR036236">
    <property type="entry name" value="Znf_C2H2_sf"/>
</dbReference>
<feature type="domain" description="C2H2-type" evidence="9">
    <location>
        <begin position="12"/>
        <end position="36"/>
    </location>
</feature>
<evidence type="ECO:0000259" key="8">
    <source>
        <dbReference type="PROSITE" id="PS50048"/>
    </source>
</evidence>
<dbReference type="Gene3D" id="3.30.160.60">
    <property type="entry name" value="Classic Zinc Finger"/>
    <property type="match status" value="1"/>
</dbReference>
<dbReference type="Proteomes" id="UP000465266">
    <property type="component" value="Unassembled WGS sequence"/>
</dbReference>
<dbReference type="CDD" id="cd00067">
    <property type="entry name" value="GAL4"/>
    <property type="match status" value="1"/>
</dbReference>
<comment type="caution">
    <text evidence="10">The sequence shown here is derived from an EMBL/GenBank/DDBJ whole genome shotgun (WGS) entry which is preliminary data.</text>
</comment>
<dbReference type="InterPro" id="IPR013087">
    <property type="entry name" value="Znf_C2H2_type"/>
</dbReference>
<dbReference type="PROSITE" id="PS50157">
    <property type="entry name" value="ZINC_FINGER_C2H2_2"/>
    <property type="match status" value="2"/>
</dbReference>
<evidence type="ECO:0000256" key="2">
    <source>
        <dbReference type="ARBA" id="ARBA00022833"/>
    </source>
</evidence>
<keyword evidence="11" id="KW-1185">Reference proteome</keyword>
<dbReference type="PANTHER" id="PTHR47660">
    <property type="entry name" value="TRANSCRIPTION FACTOR WITH C2H2 AND ZN(2)-CYS(6) DNA BINDING DOMAIN (EUROFUNG)-RELATED-RELATED"/>
    <property type="match status" value="1"/>
</dbReference>
<organism evidence="10 11">
    <name type="scientific">Aspergillus udagawae</name>
    <dbReference type="NCBI Taxonomy" id="91492"/>
    <lineage>
        <taxon>Eukaryota</taxon>
        <taxon>Fungi</taxon>
        <taxon>Dikarya</taxon>
        <taxon>Ascomycota</taxon>
        <taxon>Pezizomycotina</taxon>
        <taxon>Eurotiomycetes</taxon>
        <taxon>Eurotiomycetidae</taxon>
        <taxon>Eurotiales</taxon>
        <taxon>Aspergillaceae</taxon>
        <taxon>Aspergillus</taxon>
        <taxon>Aspergillus subgen. Fumigati</taxon>
    </lineage>
</organism>
<dbReference type="Gene3D" id="4.10.240.10">
    <property type="entry name" value="Zn(2)-C6 fungal-type DNA-binding domain"/>
    <property type="match status" value="1"/>
</dbReference>
<dbReference type="SMART" id="SM00355">
    <property type="entry name" value="ZnF_C2H2"/>
    <property type="match status" value="2"/>
</dbReference>
<dbReference type="InterPro" id="IPR036864">
    <property type="entry name" value="Zn2-C6_fun-type_DNA-bd_sf"/>
</dbReference>
<keyword evidence="4" id="KW-0238">DNA-binding</keyword>
<gene>
    <name evidence="10" type="ORF">IFM53868_00486</name>
</gene>
<dbReference type="SMART" id="SM00066">
    <property type="entry name" value="GAL4"/>
    <property type="match status" value="1"/>
</dbReference>
<evidence type="ECO:0000256" key="1">
    <source>
        <dbReference type="ARBA" id="ARBA00022723"/>
    </source>
</evidence>
<reference evidence="10 11" key="1">
    <citation type="submission" date="2020-01" db="EMBL/GenBank/DDBJ databases">
        <title>Draft genome sequence of Aspergillus udagawae IFM 53868.</title>
        <authorList>
            <person name="Takahashi H."/>
            <person name="Yaguchi T."/>
        </authorList>
    </citation>
    <scope>NUCLEOTIDE SEQUENCE [LARGE SCALE GENOMIC DNA]</scope>
    <source>
        <strain evidence="10 11">IFM 53868</strain>
    </source>
</reference>
<keyword evidence="3" id="KW-0805">Transcription regulation</keyword>
<dbReference type="EMBL" id="BLKG01000003">
    <property type="protein sequence ID" value="GFF71137.1"/>
    <property type="molecule type" value="Genomic_DNA"/>
</dbReference>
<dbReference type="PROSITE" id="PS50048">
    <property type="entry name" value="ZN2_CY6_FUNGAL_2"/>
    <property type="match status" value="1"/>
</dbReference>
<sequence>MKTASTINEDLFRCPQRGCSRSYRRKEHLIRHSASHGQAPACECPFCDKVFSRTDTLRQHVRAQHKNKELKSSRTVIACSHCRSRKTRCDGRTPCEACLRRGLKCSLPQLTLSRQGIPKNTRTLRVDSSTSELQDEQYDPEKRSTAEVRMKCTLPWKEPDVLHYVEVYFEKFHPAWPFLHRATFEPSQEPPILLQSVVMMGLWMSGDEEIQCHAIKLHDKLSSLVYEQRDKWAVANSESEVQSSWPMATYQSILLQIVFACLRDTHSHVDIRLALTIPTSCSRLLTTLTDTCLRKNMFFYPAILDQFSRDSVPDVFVWVGIEEVKRFALALYKVGRSCHIQCENGPRNSLHSANRRRSLLSLADLQFALPDSDELWHATSDLAARLAKDRPLYYDNNNAEANWISQSARLLQRHDMTFDWL</sequence>
<evidence type="ECO:0000256" key="5">
    <source>
        <dbReference type="ARBA" id="ARBA00023163"/>
    </source>
</evidence>
<evidence type="ECO:0000256" key="3">
    <source>
        <dbReference type="ARBA" id="ARBA00023015"/>
    </source>
</evidence>